<dbReference type="RefSeq" id="WP_251918217.1">
    <property type="nucleotide sequence ID" value="NZ_JAMRXG010000025.1"/>
</dbReference>
<reference evidence="6" key="1">
    <citation type="submission" date="2022-06" db="EMBL/GenBank/DDBJ databases">
        <title>Novel species in genus nocardia.</title>
        <authorList>
            <person name="Li F."/>
        </authorList>
    </citation>
    <scope>NUCLEOTIDE SEQUENCE</scope>
    <source>
        <strain evidence="6">CDC141</strain>
    </source>
</reference>
<evidence type="ECO:0000256" key="4">
    <source>
        <dbReference type="SAM" id="MobiDB-lite"/>
    </source>
</evidence>
<feature type="region of interest" description="Disordered" evidence="4">
    <location>
        <begin position="316"/>
        <end position="335"/>
    </location>
</feature>
<dbReference type="PANTHER" id="PTHR43775:SF37">
    <property type="entry name" value="SI:DKEY-61P9.11"/>
    <property type="match status" value="1"/>
</dbReference>
<dbReference type="PANTHER" id="PTHR43775">
    <property type="entry name" value="FATTY ACID SYNTHASE"/>
    <property type="match status" value="1"/>
</dbReference>
<keyword evidence="2" id="KW-0597">Phosphoprotein</keyword>
<dbReference type="Gene3D" id="3.30.70.3290">
    <property type="match status" value="1"/>
</dbReference>
<keyword evidence="6" id="KW-0012">Acyltransferase</keyword>
<feature type="domain" description="Malonyl-CoA:ACP transacylase (MAT)" evidence="5">
    <location>
        <begin position="4"/>
        <end position="300"/>
    </location>
</feature>
<evidence type="ECO:0000256" key="2">
    <source>
        <dbReference type="ARBA" id="ARBA00022553"/>
    </source>
</evidence>
<dbReference type="InterPro" id="IPR050091">
    <property type="entry name" value="PKS_NRPS_Biosynth_Enz"/>
</dbReference>
<sequence>MALLLPGQGSQYDRMAAGLYRHEPSFTAAIDEVFAAFGAEGEALRQDWLGVTPTVSIDHVTRAQPLLFAVDYALGRMVMNWGLRPDVLIGHSVGELVAAALAGIFSLPEAAGVLLDRVHRIDAAPPGGMLAVAASVDALGPYVSETVSIAAINAPKQTILAGPDEELERISAELRSTGRTCRRVPALSAFHSPVLAAAARGSVEHLAALTPRSPRIPVVSCYTTHPLDDATIADPVFWADQPVAPVRFWPALDRLIASHDRVVCVETGPGQGLAQIARRHPAMRAGRGSVIAVSPARPGPEDRDRGTTAAARAALAGLIRPSAPRPSRDLPLPAS</sequence>
<dbReference type="Pfam" id="PF00698">
    <property type="entry name" value="Acyl_transf_1"/>
    <property type="match status" value="1"/>
</dbReference>
<organism evidence="6 7">
    <name type="scientific">Nocardia pulmonis</name>
    <dbReference type="NCBI Taxonomy" id="2951408"/>
    <lineage>
        <taxon>Bacteria</taxon>
        <taxon>Bacillati</taxon>
        <taxon>Actinomycetota</taxon>
        <taxon>Actinomycetes</taxon>
        <taxon>Mycobacteriales</taxon>
        <taxon>Nocardiaceae</taxon>
        <taxon>Nocardia</taxon>
    </lineage>
</organism>
<dbReference type="GO" id="GO:0006633">
    <property type="term" value="P:fatty acid biosynthetic process"/>
    <property type="evidence" value="ECO:0007669"/>
    <property type="project" value="TreeGrafter"/>
</dbReference>
<dbReference type="Proteomes" id="UP001139157">
    <property type="component" value="Unassembled WGS sequence"/>
</dbReference>
<keyword evidence="6" id="KW-0808">Transferase</keyword>
<protein>
    <submittedName>
        <fullName evidence="6">Acyltransferase domain-containing protein</fullName>
    </submittedName>
</protein>
<dbReference type="Gene3D" id="3.40.366.10">
    <property type="entry name" value="Malonyl-Coenzyme A Acyl Carrier Protein, domain 2"/>
    <property type="match status" value="1"/>
</dbReference>
<dbReference type="Gene3D" id="3.30.70.250">
    <property type="entry name" value="Malonyl-CoA ACP transacylase, ACP-binding"/>
    <property type="match status" value="1"/>
</dbReference>
<evidence type="ECO:0000256" key="3">
    <source>
        <dbReference type="ARBA" id="ARBA00023268"/>
    </source>
</evidence>
<dbReference type="InterPro" id="IPR016036">
    <property type="entry name" value="Malonyl_transacylase_ACP-bd"/>
</dbReference>
<proteinExistence type="predicted"/>
<gene>
    <name evidence="6" type="ORF">NDR86_34945</name>
</gene>
<dbReference type="SMART" id="SM00827">
    <property type="entry name" value="PKS_AT"/>
    <property type="match status" value="1"/>
</dbReference>
<evidence type="ECO:0000256" key="1">
    <source>
        <dbReference type="ARBA" id="ARBA00022450"/>
    </source>
</evidence>
<comment type="caution">
    <text evidence="6">The sequence shown here is derived from an EMBL/GenBank/DDBJ whole genome shotgun (WGS) entry which is preliminary data.</text>
</comment>
<keyword evidence="7" id="KW-1185">Reference proteome</keyword>
<evidence type="ECO:0000313" key="7">
    <source>
        <dbReference type="Proteomes" id="UP001139157"/>
    </source>
</evidence>
<evidence type="ECO:0000313" key="6">
    <source>
        <dbReference type="EMBL" id="MCM6778693.1"/>
    </source>
</evidence>
<dbReference type="InterPro" id="IPR014043">
    <property type="entry name" value="Acyl_transferase_dom"/>
</dbReference>
<accession>A0A9X2EI75</accession>
<dbReference type="InterPro" id="IPR001227">
    <property type="entry name" value="Ac_transferase_dom_sf"/>
</dbReference>
<dbReference type="EMBL" id="JAMRXG010000025">
    <property type="protein sequence ID" value="MCM6778693.1"/>
    <property type="molecule type" value="Genomic_DNA"/>
</dbReference>
<name>A0A9X2EI75_9NOCA</name>
<dbReference type="InterPro" id="IPR016035">
    <property type="entry name" value="Acyl_Trfase/lysoPLipase"/>
</dbReference>
<dbReference type="SUPFAM" id="SSF52151">
    <property type="entry name" value="FabD/lysophospholipase-like"/>
    <property type="match status" value="1"/>
</dbReference>
<dbReference type="AlphaFoldDB" id="A0A9X2EI75"/>
<dbReference type="GO" id="GO:0004312">
    <property type="term" value="F:fatty acid synthase activity"/>
    <property type="evidence" value="ECO:0007669"/>
    <property type="project" value="TreeGrafter"/>
</dbReference>
<keyword evidence="1" id="KW-0596">Phosphopantetheine</keyword>
<keyword evidence="3" id="KW-0511">Multifunctional enzyme</keyword>
<dbReference type="SUPFAM" id="SSF55048">
    <property type="entry name" value="Probable ACP-binding domain of malonyl-CoA ACP transacylase"/>
    <property type="match status" value="1"/>
</dbReference>
<evidence type="ECO:0000259" key="5">
    <source>
        <dbReference type="SMART" id="SM00827"/>
    </source>
</evidence>